<reference evidence="3" key="1">
    <citation type="journal article" date="2019" name="Int. J. Syst. Evol. Microbiol.">
        <title>The Global Catalogue of Microorganisms (GCM) 10K type strain sequencing project: providing services to taxonomists for standard genome sequencing and annotation.</title>
        <authorList>
            <consortium name="The Broad Institute Genomics Platform"/>
            <consortium name="The Broad Institute Genome Sequencing Center for Infectious Disease"/>
            <person name="Wu L."/>
            <person name="Ma J."/>
        </authorList>
    </citation>
    <scope>NUCLEOTIDE SEQUENCE [LARGE SCALE GENOMIC DNA]</scope>
    <source>
        <strain evidence="3">TBRC 1276</strain>
    </source>
</reference>
<comment type="caution">
    <text evidence="2">The sequence shown here is derived from an EMBL/GenBank/DDBJ whole genome shotgun (WGS) entry which is preliminary data.</text>
</comment>
<evidence type="ECO:0000313" key="3">
    <source>
        <dbReference type="Proteomes" id="UP001595851"/>
    </source>
</evidence>
<name>A0ABV8GQ61_9ACTN</name>
<evidence type="ECO:0000259" key="1">
    <source>
        <dbReference type="SMART" id="SM00382"/>
    </source>
</evidence>
<sequence>MDALSVAVAANLPVILWGAPGTGKTSAVQALGDRLGLPVEVVVGSIREPSDFAGLPVLRDGETWFAPPRWATRLASAGSGILFLDELTTAPPAVQAAMLRVVLERAVGDLALPPSVRVVAAANPPEQAADGWDLSAPLANRLIHLDWTVSAASVAEGFTAGFAAPPPMRWDPDPAGPARARALVGAFLRVRPELVLAVPDGAARGWPSPRTWELAATAVAWTWTWASGAGAERVRAELVIGAVGEAAGFEFLSWLRDLDLPDPETLLADPAAPLPDRVDRVHAVLGSVVAHVSADGGADSWQRAWTLIGRVARRTPDVAAGAARALAVRRPHGAVLPTTVLELTPILRSAGLMP</sequence>
<dbReference type="Pfam" id="PF07728">
    <property type="entry name" value="AAA_5"/>
    <property type="match status" value="1"/>
</dbReference>
<feature type="domain" description="AAA+ ATPase" evidence="1">
    <location>
        <begin position="10"/>
        <end position="149"/>
    </location>
</feature>
<keyword evidence="3" id="KW-1185">Reference proteome</keyword>
<proteinExistence type="predicted"/>
<dbReference type="Proteomes" id="UP001595851">
    <property type="component" value="Unassembled WGS sequence"/>
</dbReference>
<evidence type="ECO:0000313" key="2">
    <source>
        <dbReference type="EMBL" id="MFC4014925.1"/>
    </source>
</evidence>
<dbReference type="InterPro" id="IPR003593">
    <property type="entry name" value="AAA+_ATPase"/>
</dbReference>
<gene>
    <name evidence="2" type="ORF">ACFOY2_47425</name>
</gene>
<dbReference type="InterPro" id="IPR050764">
    <property type="entry name" value="CbbQ/NirQ/NorQ/GpvN"/>
</dbReference>
<dbReference type="CDD" id="cd00009">
    <property type="entry name" value="AAA"/>
    <property type="match status" value="1"/>
</dbReference>
<dbReference type="InterPro" id="IPR011704">
    <property type="entry name" value="ATPase_dyneun-rel_AAA"/>
</dbReference>
<accession>A0ABV8GQ61</accession>
<dbReference type="EMBL" id="JBHSBI010000038">
    <property type="protein sequence ID" value="MFC4014925.1"/>
    <property type="molecule type" value="Genomic_DNA"/>
</dbReference>
<dbReference type="PANTHER" id="PTHR42759:SF6">
    <property type="entry name" value="REGULATORY PROTEIN-RELATED"/>
    <property type="match status" value="1"/>
</dbReference>
<protein>
    <submittedName>
        <fullName evidence="2">AAA family ATPase</fullName>
    </submittedName>
</protein>
<dbReference type="PANTHER" id="PTHR42759">
    <property type="entry name" value="MOXR FAMILY PROTEIN"/>
    <property type="match status" value="1"/>
</dbReference>
<dbReference type="InterPro" id="IPR027417">
    <property type="entry name" value="P-loop_NTPase"/>
</dbReference>
<dbReference type="RefSeq" id="WP_379534747.1">
    <property type="nucleotide sequence ID" value="NZ_JBHSBI010000038.1"/>
</dbReference>
<organism evidence="2 3">
    <name type="scientific">Nonomuraea purpurea</name>
    <dbReference type="NCBI Taxonomy" id="1849276"/>
    <lineage>
        <taxon>Bacteria</taxon>
        <taxon>Bacillati</taxon>
        <taxon>Actinomycetota</taxon>
        <taxon>Actinomycetes</taxon>
        <taxon>Streptosporangiales</taxon>
        <taxon>Streptosporangiaceae</taxon>
        <taxon>Nonomuraea</taxon>
    </lineage>
</organism>
<dbReference type="SMART" id="SM00382">
    <property type="entry name" value="AAA"/>
    <property type="match status" value="1"/>
</dbReference>
<dbReference type="SUPFAM" id="SSF52540">
    <property type="entry name" value="P-loop containing nucleoside triphosphate hydrolases"/>
    <property type="match status" value="1"/>
</dbReference>
<dbReference type="Gene3D" id="3.40.50.300">
    <property type="entry name" value="P-loop containing nucleotide triphosphate hydrolases"/>
    <property type="match status" value="1"/>
</dbReference>